<feature type="region of interest" description="Disordered" evidence="1">
    <location>
        <begin position="90"/>
        <end position="109"/>
    </location>
</feature>
<feature type="non-terminal residue" evidence="2">
    <location>
        <position position="159"/>
    </location>
</feature>
<evidence type="ECO:0000256" key="1">
    <source>
        <dbReference type="SAM" id="MobiDB-lite"/>
    </source>
</evidence>
<feature type="region of interest" description="Disordered" evidence="1">
    <location>
        <begin position="135"/>
        <end position="159"/>
    </location>
</feature>
<accession>A0ABN7VCL4</accession>
<gene>
    <name evidence="2" type="ORF">GMARGA_LOCUS17016</name>
</gene>
<reference evidence="2 3" key="1">
    <citation type="submission" date="2021-06" db="EMBL/GenBank/DDBJ databases">
        <authorList>
            <person name="Kallberg Y."/>
            <person name="Tangrot J."/>
            <person name="Rosling A."/>
        </authorList>
    </citation>
    <scope>NUCLEOTIDE SEQUENCE [LARGE SCALE GENOMIC DNA]</scope>
    <source>
        <strain evidence="2 3">120-4 pot B 10/14</strain>
    </source>
</reference>
<feature type="compositionally biased region" description="Basic and acidic residues" evidence="1">
    <location>
        <begin position="142"/>
        <end position="152"/>
    </location>
</feature>
<name>A0ABN7VCL4_GIGMA</name>
<comment type="caution">
    <text evidence="2">The sequence shown here is derived from an EMBL/GenBank/DDBJ whole genome shotgun (WGS) entry which is preliminary data.</text>
</comment>
<dbReference type="Proteomes" id="UP000789901">
    <property type="component" value="Unassembled WGS sequence"/>
</dbReference>
<proteinExistence type="predicted"/>
<keyword evidence="3" id="KW-1185">Reference proteome</keyword>
<feature type="compositionally biased region" description="Basic and acidic residues" evidence="1">
    <location>
        <begin position="94"/>
        <end position="105"/>
    </location>
</feature>
<evidence type="ECO:0000313" key="2">
    <source>
        <dbReference type="EMBL" id="CAG8756874.1"/>
    </source>
</evidence>
<dbReference type="EMBL" id="CAJVQB010012624">
    <property type="protein sequence ID" value="CAG8756874.1"/>
    <property type="molecule type" value="Genomic_DNA"/>
</dbReference>
<protein>
    <submittedName>
        <fullName evidence="2">16908_t:CDS:1</fullName>
    </submittedName>
</protein>
<organism evidence="2 3">
    <name type="scientific">Gigaspora margarita</name>
    <dbReference type="NCBI Taxonomy" id="4874"/>
    <lineage>
        <taxon>Eukaryota</taxon>
        <taxon>Fungi</taxon>
        <taxon>Fungi incertae sedis</taxon>
        <taxon>Mucoromycota</taxon>
        <taxon>Glomeromycotina</taxon>
        <taxon>Glomeromycetes</taxon>
        <taxon>Diversisporales</taxon>
        <taxon>Gigasporaceae</taxon>
        <taxon>Gigaspora</taxon>
    </lineage>
</organism>
<sequence length="159" mass="17870">MNGKKQSWDEMVDNNTEKLKDITNVMPPLADANTIEMHTESLDMKKDDALTHNEKNVQTGPGGLMDNNFFENIDDFLGLSEQKATTLGTVQKGRKNEKLQPEPDGNKGSIADMQANMFSHVSNIEQDEFKVVTYKKPKSKRRGTEGTERQEVGTRMGHV</sequence>
<evidence type="ECO:0000313" key="3">
    <source>
        <dbReference type="Proteomes" id="UP000789901"/>
    </source>
</evidence>